<evidence type="ECO:0000313" key="3">
    <source>
        <dbReference type="Proteomes" id="UP001224890"/>
    </source>
</evidence>
<evidence type="ECO:0000256" key="1">
    <source>
        <dbReference type="SAM" id="MobiDB-lite"/>
    </source>
</evidence>
<dbReference type="GeneID" id="85455916"/>
<accession>A0AAJ0AQ06</accession>
<feature type="compositionally biased region" description="Polar residues" evidence="1">
    <location>
        <begin position="141"/>
        <end position="154"/>
    </location>
</feature>
<keyword evidence="3" id="KW-1185">Reference proteome</keyword>
<feature type="region of interest" description="Disordered" evidence="1">
    <location>
        <begin position="135"/>
        <end position="154"/>
    </location>
</feature>
<gene>
    <name evidence="2" type="ORF">BDP55DRAFT_62360</name>
</gene>
<name>A0AAJ0AQ06_9PEZI</name>
<dbReference type="Proteomes" id="UP001224890">
    <property type="component" value="Unassembled WGS sequence"/>
</dbReference>
<protein>
    <submittedName>
        <fullName evidence="2">Uncharacterized protein</fullName>
    </submittedName>
</protein>
<reference evidence="2" key="1">
    <citation type="submission" date="2021-06" db="EMBL/GenBank/DDBJ databases">
        <title>Comparative genomics, transcriptomics and evolutionary studies reveal genomic signatures of adaptation to plant cell wall in hemibiotrophic fungi.</title>
        <authorList>
            <consortium name="DOE Joint Genome Institute"/>
            <person name="Baroncelli R."/>
            <person name="Diaz J.F."/>
            <person name="Benocci T."/>
            <person name="Peng M."/>
            <person name="Battaglia E."/>
            <person name="Haridas S."/>
            <person name="Andreopoulos W."/>
            <person name="Labutti K."/>
            <person name="Pangilinan J."/>
            <person name="Floch G.L."/>
            <person name="Makela M.R."/>
            <person name="Henrissat B."/>
            <person name="Grigoriev I.V."/>
            <person name="Crouch J.A."/>
            <person name="De Vries R.P."/>
            <person name="Sukno S.A."/>
            <person name="Thon M.R."/>
        </authorList>
    </citation>
    <scope>NUCLEOTIDE SEQUENCE</scope>
    <source>
        <strain evidence="2">CBS 193.32</strain>
    </source>
</reference>
<dbReference type="AlphaFoldDB" id="A0AAJ0AQ06"/>
<organism evidence="2 3">
    <name type="scientific">Colletotrichum godetiae</name>
    <dbReference type="NCBI Taxonomy" id="1209918"/>
    <lineage>
        <taxon>Eukaryota</taxon>
        <taxon>Fungi</taxon>
        <taxon>Dikarya</taxon>
        <taxon>Ascomycota</taxon>
        <taxon>Pezizomycotina</taxon>
        <taxon>Sordariomycetes</taxon>
        <taxon>Hypocreomycetidae</taxon>
        <taxon>Glomerellales</taxon>
        <taxon>Glomerellaceae</taxon>
        <taxon>Colletotrichum</taxon>
        <taxon>Colletotrichum acutatum species complex</taxon>
    </lineage>
</organism>
<evidence type="ECO:0000313" key="2">
    <source>
        <dbReference type="EMBL" id="KAK1688251.1"/>
    </source>
</evidence>
<sequence>MRLTRTLRMRRGVTLAVALEPPWTSTSSRTDVQQQILEAPQALQKIELLRPRFFRVPQSPRFRTLYHLRCIAMQEEAPSTTIPASRPKRCFSIVMTGENSLGRAATDLIKPDWVSSLIGLAPTIFPFGPMEDGRTMDKSEQPSLLQSTSHLWSC</sequence>
<proteinExistence type="predicted"/>
<dbReference type="EMBL" id="JAHMHR010000012">
    <property type="protein sequence ID" value="KAK1688251.1"/>
    <property type="molecule type" value="Genomic_DNA"/>
</dbReference>
<dbReference type="RefSeq" id="XP_060431946.1">
    <property type="nucleotide sequence ID" value="XM_060571390.1"/>
</dbReference>
<comment type="caution">
    <text evidence="2">The sequence shown here is derived from an EMBL/GenBank/DDBJ whole genome shotgun (WGS) entry which is preliminary data.</text>
</comment>